<evidence type="ECO:0008006" key="4">
    <source>
        <dbReference type="Google" id="ProtNLM"/>
    </source>
</evidence>
<keyword evidence="3" id="KW-1185">Reference proteome</keyword>
<dbReference type="AlphaFoldDB" id="A0A3S5A5B9"/>
<evidence type="ECO:0000313" key="2">
    <source>
        <dbReference type="EMBL" id="VEL12299.1"/>
    </source>
</evidence>
<gene>
    <name evidence="2" type="ORF">PXEA_LOCUS5739</name>
</gene>
<name>A0A3S5A5B9_9PLAT</name>
<organism evidence="2 3">
    <name type="scientific">Protopolystoma xenopodis</name>
    <dbReference type="NCBI Taxonomy" id="117903"/>
    <lineage>
        <taxon>Eukaryota</taxon>
        <taxon>Metazoa</taxon>
        <taxon>Spiralia</taxon>
        <taxon>Lophotrochozoa</taxon>
        <taxon>Platyhelminthes</taxon>
        <taxon>Monogenea</taxon>
        <taxon>Polyopisthocotylea</taxon>
        <taxon>Polystomatidea</taxon>
        <taxon>Polystomatidae</taxon>
        <taxon>Protopolystoma</taxon>
    </lineage>
</organism>
<reference evidence="2" key="1">
    <citation type="submission" date="2018-11" db="EMBL/GenBank/DDBJ databases">
        <authorList>
            <consortium name="Pathogen Informatics"/>
        </authorList>
    </citation>
    <scope>NUCLEOTIDE SEQUENCE</scope>
</reference>
<dbReference type="SUPFAM" id="SSF63501">
    <property type="entry name" value="Frizzled cysteine-rich domain"/>
    <property type="match status" value="1"/>
</dbReference>
<dbReference type="EMBL" id="CAAALY010014369">
    <property type="protein sequence ID" value="VEL12299.1"/>
    <property type="molecule type" value="Genomic_DNA"/>
</dbReference>
<proteinExistence type="predicted"/>
<evidence type="ECO:0000313" key="3">
    <source>
        <dbReference type="Proteomes" id="UP000784294"/>
    </source>
</evidence>
<sequence length="243" mass="26835">MLFPFVCHLISGLDVSSGEMNSDGSYLPSTINYDKHCPLPREPTGLRFQKVGKNAATFLAFLSPVVLIFFSLSACIEPAHARLGFQKGLKPAILSASSALATDGGPRRPNLLHEKGVYSLISRSSHSQRDLQAETRDRAYASLVRLPDLRLGNLQSSRRPLRSRSLLDEPAVVQTSNDASGRLEPGGFARPESVLESDENKRPEKCIPLEIAMCRQLGYNLTYMPNFFNHESQAEAEQKASLY</sequence>
<protein>
    <recommendedName>
        <fullName evidence="4">FZ domain-containing protein</fullName>
    </recommendedName>
</protein>
<dbReference type="InterPro" id="IPR036790">
    <property type="entry name" value="Frizzled_dom_sf"/>
</dbReference>
<dbReference type="OrthoDB" id="10053709at2759"/>
<dbReference type="Proteomes" id="UP000784294">
    <property type="component" value="Unassembled WGS sequence"/>
</dbReference>
<evidence type="ECO:0000256" key="1">
    <source>
        <dbReference type="SAM" id="MobiDB-lite"/>
    </source>
</evidence>
<comment type="caution">
    <text evidence="2">The sequence shown here is derived from an EMBL/GenBank/DDBJ whole genome shotgun (WGS) entry which is preliminary data.</text>
</comment>
<feature type="region of interest" description="Disordered" evidence="1">
    <location>
        <begin position="165"/>
        <end position="201"/>
    </location>
</feature>
<dbReference type="Gene3D" id="1.10.2000.10">
    <property type="entry name" value="Frizzled cysteine-rich domain"/>
    <property type="match status" value="1"/>
</dbReference>
<accession>A0A3S5A5B9</accession>